<protein>
    <submittedName>
        <fullName evidence="6">TetR family transcriptional regulator</fullName>
    </submittedName>
</protein>
<dbReference type="KEGG" id="ppsc:EHS13_10210"/>
<keyword evidence="2 4" id="KW-0238">DNA-binding</keyword>
<dbReference type="GO" id="GO:0000976">
    <property type="term" value="F:transcription cis-regulatory region binding"/>
    <property type="evidence" value="ECO:0007669"/>
    <property type="project" value="TreeGrafter"/>
</dbReference>
<dbReference type="SUPFAM" id="SSF46689">
    <property type="entry name" value="Homeodomain-like"/>
    <property type="match status" value="1"/>
</dbReference>
<dbReference type="GO" id="GO:0003700">
    <property type="term" value="F:DNA-binding transcription factor activity"/>
    <property type="evidence" value="ECO:0007669"/>
    <property type="project" value="TreeGrafter"/>
</dbReference>
<keyword evidence="1" id="KW-0805">Transcription regulation</keyword>
<dbReference type="Gene3D" id="1.10.10.60">
    <property type="entry name" value="Homeodomain-like"/>
    <property type="match status" value="1"/>
</dbReference>
<sequence length="200" mass="22353">MVVDKQQKLGLRERKKIKTRAAIQRHALLLFRKQGYNTTTIEQIAEAAEISASTFFRYFPTKEAVVIEDDFDPLLIQLFKQQPASLTPLQAMHKSMVTGISMIPKEAHSELRERLELTRSVPELHAALLSQMANTMHLIAGLIADRIGADPHDFQVLTMAGSIIGVMMAVQGYLVFNPDADFAELVDQAMIHLEAGLPMK</sequence>
<keyword evidence="3" id="KW-0804">Transcription</keyword>
<dbReference type="AlphaFoldDB" id="A0A6B8RHM5"/>
<evidence type="ECO:0000256" key="3">
    <source>
        <dbReference type="ARBA" id="ARBA00023163"/>
    </source>
</evidence>
<dbReference type="Gene3D" id="1.10.357.10">
    <property type="entry name" value="Tetracycline Repressor, domain 2"/>
    <property type="match status" value="1"/>
</dbReference>
<dbReference type="EMBL" id="CP034235">
    <property type="protein sequence ID" value="QGQ95234.1"/>
    <property type="molecule type" value="Genomic_DNA"/>
</dbReference>
<name>A0A6B8RHM5_9BACL</name>
<evidence type="ECO:0000313" key="6">
    <source>
        <dbReference type="EMBL" id="QGQ95234.1"/>
    </source>
</evidence>
<dbReference type="InterPro" id="IPR041347">
    <property type="entry name" value="MftR_C"/>
</dbReference>
<dbReference type="Proteomes" id="UP000426246">
    <property type="component" value="Chromosome"/>
</dbReference>
<dbReference type="Pfam" id="PF00440">
    <property type="entry name" value="TetR_N"/>
    <property type="match status" value="1"/>
</dbReference>
<dbReference type="InterPro" id="IPR001647">
    <property type="entry name" value="HTH_TetR"/>
</dbReference>
<dbReference type="Pfam" id="PF17754">
    <property type="entry name" value="TetR_C_14"/>
    <property type="match status" value="1"/>
</dbReference>
<dbReference type="RefSeq" id="WP_155700251.1">
    <property type="nucleotide sequence ID" value="NZ_CP034235.1"/>
</dbReference>
<dbReference type="PANTHER" id="PTHR30055">
    <property type="entry name" value="HTH-TYPE TRANSCRIPTIONAL REGULATOR RUTR"/>
    <property type="match status" value="1"/>
</dbReference>
<evidence type="ECO:0000256" key="1">
    <source>
        <dbReference type="ARBA" id="ARBA00023015"/>
    </source>
</evidence>
<proteinExistence type="predicted"/>
<dbReference type="OrthoDB" id="9780824at2"/>
<dbReference type="PRINTS" id="PR00455">
    <property type="entry name" value="HTHTETR"/>
</dbReference>
<evidence type="ECO:0000256" key="2">
    <source>
        <dbReference type="ARBA" id="ARBA00023125"/>
    </source>
</evidence>
<dbReference type="PANTHER" id="PTHR30055:SF234">
    <property type="entry name" value="HTH-TYPE TRANSCRIPTIONAL REGULATOR BETI"/>
    <property type="match status" value="1"/>
</dbReference>
<keyword evidence="7" id="KW-1185">Reference proteome</keyword>
<evidence type="ECO:0000256" key="4">
    <source>
        <dbReference type="PROSITE-ProRule" id="PRU00335"/>
    </source>
</evidence>
<organism evidence="6 7">
    <name type="scientific">Paenibacillus psychroresistens</name>
    <dbReference type="NCBI Taxonomy" id="1778678"/>
    <lineage>
        <taxon>Bacteria</taxon>
        <taxon>Bacillati</taxon>
        <taxon>Bacillota</taxon>
        <taxon>Bacilli</taxon>
        <taxon>Bacillales</taxon>
        <taxon>Paenibacillaceae</taxon>
        <taxon>Paenibacillus</taxon>
    </lineage>
</organism>
<reference evidence="7" key="1">
    <citation type="submission" date="2018-11" db="EMBL/GenBank/DDBJ databases">
        <title>Complete genome sequence of Paenibacillus sp. ML311-T8.</title>
        <authorList>
            <person name="Nam Y.-D."/>
            <person name="Kang J."/>
            <person name="Chung W.-H."/>
            <person name="Park Y.S."/>
        </authorList>
    </citation>
    <scope>NUCLEOTIDE SEQUENCE [LARGE SCALE GENOMIC DNA]</scope>
    <source>
        <strain evidence="7">ML311-T8</strain>
    </source>
</reference>
<accession>A0A6B8RHM5</accession>
<feature type="DNA-binding region" description="H-T-H motif" evidence="4">
    <location>
        <begin position="40"/>
        <end position="59"/>
    </location>
</feature>
<evidence type="ECO:0000259" key="5">
    <source>
        <dbReference type="PROSITE" id="PS50977"/>
    </source>
</evidence>
<gene>
    <name evidence="6" type="ORF">EHS13_10210</name>
</gene>
<dbReference type="InterPro" id="IPR050109">
    <property type="entry name" value="HTH-type_TetR-like_transc_reg"/>
</dbReference>
<evidence type="ECO:0000313" key="7">
    <source>
        <dbReference type="Proteomes" id="UP000426246"/>
    </source>
</evidence>
<dbReference type="PROSITE" id="PS50977">
    <property type="entry name" value="HTH_TETR_2"/>
    <property type="match status" value="1"/>
</dbReference>
<feature type="domain" description="HTH tetR-type" evidence="5">
    <location>
        <begin position="17"/>
        <end position="77"/>
    </location>
</feature>
<dbReference type="InterPro" id="IPR009057">
    <property type="entry name" value="Homeodomain-like_sf"/>
</dbReference>